<keyword evidence="3" id="KW-1185">Reference proteome</keyword>
<dbReference type="GO" id="GO:0004497">
    <property type="term" value="F:monooxygenase activity"/>
    <property type="evidence" value="ECO:0007669"/>
    <property type="project" value="InterPro"/>
</dbReference>
<comment type="similarity">
    <text evidence="1">Belongs to the cytochrome P450 family.</text>
</comment>
<dbReference type="PROSITE" id="PS00086">
    <property type="entry name" value="CYTOCHROME_P450"/>
    <property type="match status" value="1"/>
</dbReference>
<dbReference type="Gene3D" id="1.10.630.10">
    <property type="entry name" value="Cytochrome P450"/>
    <property type="match status" value="1"/>
</dbReference>
<sequence>MAVISACVETSCPACIHTGAMQPANPIEAVTHSDPYPYYRRLAERALHYDAGLGLWIAGAPATVRAVLEHGAARVRPAEQPVPPALAGETAGLMFGRFVRMRDDAGRTVVKALLSQYLRALPDVLSPCWPDMPTTSAALDDFLFDAPVYALAQRLGIAAADLPAYGAAVRRFRRALGAAADAAQVAEGSAAADWLQSAMLRHLQNPARGTPLRQLLDDASSALVEPAIIAANLVGLLFQSCEAGAGLIGNTLVALARNPGQAVAARRNMQYCKQIVARTAQDDPPIHNTRRYVADDISVDGHVVPAGATILVVLAAAGTLAPQGDVPWTFGAGRHACPGHDPAVSCAAGAAGHLLDAGLKPAGLLPGLAYWNLPNARVPRFAGKAGFAGGAGHSGAS</sequence>
<dbReference type="EMBL" id="NEVK01000003">
    <property type="protein sequence ID" value="OZI24845.1"/>
    <property type="molecule type" value="Genomic_DNA"/>
</dbReference>
<name>A0A261RIR5_9BORD</name>
<evidence type="ECO:0000313" key="2">
    <source>
        <dbReference type="EMBL" id="OZI24845.1"/>
    </source>
</evidence>
<accession>A0A261RIR5</accession>
<organism evidence="2 3">
    <name type="scientific">Bordetella genomosp. 7</name>
    <dbReference type="NCBI Taxonomy" id="1416805"/>
    <lineage>
        <taxon>Bacteria</taxon>
        <taxon>Pseudomonadati</taxon>
        <taxon>Pseudomonadota</taxon>
        <taxon>Betaproteobacteria</taxon>
        <taxon>Burkholderiales</taxon>
        <taxon>Alcaligenaceae</taxon>
        <taxon>Bordetella</taxon>
    </lineage>
</organism>
<protein>
    <recommendedName>
        <fullName evidence="4">Cytochrome</fullName>
    </recommendedName>
</protein>
<dbReference type="GO" id="GO:0020037">
    <property type="term" value="F:heme binding"/>
    <property type="evidence" value="ECO:0007669"/>
    <property type="project" value="InterPro"/>
</dbReference>
<dbReference type="PANTHER" id="PTHR46696:SF1">
    <property type="entry name" value="CYTOCHROME P450 YJIB-RELATED"/>
    <property type="match status" value="1"/>
</dbReference>
<reference evidence="3" key="1">
    <citation type="submission" date="2017-05" db="EMBL/GenBank/DDBJ databases">
        <title>Complete and WGS of Bordetella genogroups.</title>
        <authorList>
            <person name="Spilker T."/>
            <person name="Lipuma J."/>
        </authorList>
    </citation>
    <scope>NUCLEOTIDE SEQUENCE [LARGE SCALE GENOMIC DNA]</scope>
    <source>
        <strain evidence="3">AU18089</strain>
    </source>
</reference>
<dbReference type="CDD" id="cd11036">
    <property type="entry name" value="AknT-like"/>
    <property type="match status" value="1"/>
</dbReference>
<evidence type="ECO:0000313" key="3">
    <source>
        <dbReference type="Proteomes" id="UP000216947"/>
    </source>
</evidence>
<evidence type="ECO:0008006" key="4">
    <source>
        <dbReference type="Google" id="ProtNLM"/>
    </source>
</evidence>
<dbReference type="InterPro" id="IPR036396">
    <property type="entry name" value="Cyt_P450_sf"/>
</dbReference>
<gene>
    <name evidence="2" type="ORF">CAL19_04980</name>
</gene>
<dbReference type="InterPro" id="IPR017972">
    <property type="entry name" value="Cyt_P450_CS"/>
</dbReference>
<dbReference type="SUPFAM" id="SSF48264">
    <property type="entry name" value="Cytochrome P450"/>
    <property type="match status" value="1"/>
</dbReference>
<dbReference type="GO" id="GO:0016705">
    <property type="term" value="F:oxidoreductase activity, acting on paired donors, with incorporation or reduction of molecular oxygen"/>
    <property type="evidence" value="ECO:0007669"/>
    <property type="project" value="InterPro"/>
</dbReference>
<dbReference type="AlphaFoldDB" id="A0A261RIR5"/>
<comment type="caution">
    <text evidence="2">The sequence shown here is derived from an EMBL/GenBank/DDBJ whole genome shotgun (WGS) entry which is preliminary data.</text>
</comment>
<dbReference type="Proteomes" id="UP000216947">
    <property type="component" value="Unassembled WGS sequence"/>
</dbReference>
<dbReference type="GO" id="GO:0005506">
    <property type="term" value="F:iron ion binding"/>
    <property type="evidence" value="ECO:0007669"/>
    <property type="project" value="InterPro"/>
</dbReference>
<dbReference type="PANTHER" id="PTHR46696">
    <property type="entry name" value="P450, PUTATIVE (EUROFUNG)-RELATED"/>
    <property type="match status" value="1"/>
</dbReference>
<proteinExistence type="inferred from homology"/>
<evidence type="ECO:0000256" key="1">
    <source>
        <dbReference type="ARBA" id="ARBA00010617"/>
    </source>
</evidence>